<evidence type="ECO:0000256" key="5">
    <source>
        <dbReference type="ARBA" id="ARBA00022801"/>
    </source>
</evidence>
<feature type="domain" description="Fibronectin type III-like" evidence="7">
    <location>
        <begin position="628"/>
        <end position="697"/>
    </location>
</feature>
<proteinExistence type="inferred from homology"/>
<dbReference type="PRINTS" id="PR00133">
    <property type="entry name" value="GLHYDRLASE3"/>
</dbReference>
<dbReference type="InterPro" id="IPR036881">
    <property type="entry name" value="Glyco_hydro_3_C_sf"/>
</dbReference>
<comment type="similarity">
    <text evidence="2">Belongs to the glycosyl hydrolase 3 family.</text>
</comment>
<keyword evidence="5 8" id="KW-0378">Hydrolase</keyword>
<dbReference type="Gene3D" id="3.40.50.1700">
    <property type="entry name" value="Glycoside hydrolase family 3 C-terminal domain"/>
    <property type="match status" value="1"/>
</dbReference>
<dbReference type="RefSeq" id="WP_125649803.1">
    <property type="nucleotide sequence ID" value="NZ_JBHTOH010000017.1"/>
</dbReference>
<name>A0ABW4BL96_9LACO</name>
<keyword evidence="6" id="KW-0326">Glycosidase</keyword>
<dbReference type="SUPFAM" id="SSF51445">
    <property type="entry name" value="(Trans)glycosidases"/>
    <property type="match status" value="1"/>
</dbReference>
<dbReference type="PANTHER" id="PTHR30620:SF16">
    <property type="entry name" value="LYSOSOMAL BETA GLUCOSIDASE"/>
    <property type="match status" value="1"/>
</dbReference>
<keyword evidence="4" id="KW-0732">Signal</keyword>
<dbReference type="InterPro" id="IPR026891">
    <property type="entry name" value="Fn3-like"/>
</dbReference>
<dbReference type="EC" id="3.2.1.21" evidence="3"/>
<dbReference type="Pfam" id="PF01915">
    <property type="entry name" value="Glyco_hydro_3_C"/>
    <property type="match status" value="1"/>
</dbReference>
<dbReference type="InterPro" id="IPR017853">
    <property type="entry name" value="GH"/>
</dbReference>
<comment type="caution">
    <text evidence="8">The sequence shown here is derived from an EMBL/GenBank/DDBJ whole genome shotgun (WGS) entry which is preliminary data.</text>
</comment>
<reference evidence="9" key="1">
    <citation type="journal article" date="2019" name="Int. J. Syst. Evol. Microbiol.">
        <title>The Global Catalogue of Microorganisms (GCM) 10K type strain sequencing project: providing services to taxonomists for standard genome sequencing and annotation.</title>
        <authorList>
            <consortium name="The Broad Institute Genomics Platform"/>
            <consortium name="The Broad Institute Genome Sequencing Center for Infectious Disease"/>
            <person name="Wu L."/>
            <person name="Ma J."/>
        </authorList>
    </citation>
    <scope>NUCLEOTIDE SEQUENCE [LARGE SCALE GENOMIC DNA]</scope>
    <source>
        <strain evidence="9">CCM 8937</strain>
    </source>
</reference>
<dbReference type="SMART" id="SM01217">
    <property type="entry name" value="Fn3_like"/>
    <property type="match status" value="1"/>
</dbReference>
<dbReference type="InterPro" id="IPR051915">
    <property type="entry name" value="Cellulose_Degrad_GH3"/>
</dbReference>
<dbReference type="InterPro" id="IPR036962">
    <property type="entry name" value="Glyco_hydro_3_N_sf"/>
</dbReference>
<evidence type="ECO:0000313" key="8">
    <source>
        <dbReference type="EMBL" id="MFD1410561.1"/>
    </source>
</evidence>
<keyword evidence="9" id="KW-1185">Reference proteome</keyword>
<dbReference type="GO" id="GO:0016787">
    <property type="term" value="F:hydrolase activity"/>
    <property type="evidence" value="ECO:0007669"/>
    <property type="project" value="UniProtKB-KW"/>
</dbReference>
<dbReference type="PANTHER" id="PTHR30620">
    <property type="entry name" value="PERIPLASMIC BETA-GLUCOSIDASE-RELATED"/>
    <property type="match status" value="1"/>
</dbReference>
<dbReference type="InterPro" id="IPR013783">
    <property type="entry name" value="Ig-like_fold"/>
</dbReference>
<evidence type="ECO:0000256" key="2">
    <source>
        <dbReference type="ARBA" id="ARBA00005336"/>
    </source>
</evidence>
<evidence type="ECO:0000313" key="9">
    <source>
        <dbReference type="Proteomes" id="UP001597191"/>
    </source>
</evidence>
<evidence type="ECO:0000259" key="7">
    <source>
        <dbReference type="SMART" id="SM01217"/>
    </source>
</evidence>
<dbReference type="Proteomes" id="UP001597191">
    <property type="component" value="Unassembled WGS sequence"/>
</dbReference>
<dbReference type="Gene3D" id="2.60.40.10">
    <property type="entry name" value="Immunoglobulins"/>
    <property type="match status" value="1"/>
</dbReference>
<dbReference type="SUPFAM" id="SSF52279">
    <property type="entry name" value="Beta-D-glucan exohydrolase, C-terminal domain"/>
    <property type="match status" value="1"/>
</dbReference>
<accession>A0ABW4BL96</accession>
<dbReference type="InterPro" id="IPR002772">
    <property type="entry name" value="Glyco_hydro_3_C"/>
</dbReference>
<evidence type="ECO:0000256" key="1">
    <source>
        <dbReference type="ARBA" id="ARBA00000448"/>
    </source>
</evidence>
<dbReference type="Pfam" id="PF14310">
    <property type="entry name" value="Fn3-like"/>
    <property type="match status" value="1"/>
</dbReference>
<dbReference type="Gene3D" id="3.20.20.300">
    <property type="entry name" value="Glycoside hydrolase, family 3, N-terminal domain"/>
    <property type="match status" value="1"/>
</dbReference>
<dbReference type="InterPro" id="IPR001764">
    <property type="entry name" value="Glyco_hydro_3_N"/>
</dbReference>
<evidence type="ECO:0000256" key="4">
    <source>
        <dbReference type="ARBA" id="ARBA00022729"/>
    </source>
</evidence>
<protein>
    <recommendedName>
        <fullName evidence="3">beta-glucosidase</fullName>
        <ecNumber evidence="3">3.2.1.21</ecNumber>
    </recommendedName>
</protein>
<sequence length="708" mass="77494">MDKSKLNQLLVQMSLEEKIGQLTQFTPQYLGRENGELTGVLGDFEVEQVYLDSLGSILNADSFEDMVEIQREHLKHDRLKIPLVFMRDIIHGYRTIFPIPLGLGATFDPDLIEEMAHQSGSEAASEGVQVTFSPMADLSRDARWGRVMEGTGEDSFLNAKMSASMVKGYQGQPGILAHDPSRIAACVKHYAGYGAVLAGRDYSTVDFSRITLYQDYLPAFQSAIEAGAKLVMPAFTLFEGVPATASKYLLKEVLREYLKFDGATISDWGSVDKFITMHIAGNQQRASELALNAGLDMDMMSGAFVRGLKQAVAEGAVDVADIDTAVYRMLELKNDLGLFEDPYRQFGENHATNEVFGEKIRANARKVATKSIVLLKNKNVLPLDTKIRIGVTGPLGDSQKILGAWSSLGKHSDAVSLATGLQKQFDHVELIPLPTSSDPADYANIDVIVAGLGEREDDTGESACKTNIELPEDQVVLLKRLQHTGKTIVGVIFAGRPLVLTNVVGLLDAILYAWFPGTEGGNALADLISGVSLPQGRLPMTFPRASGQVPIYYNTPRNGSPANDQNPSKFTSRYVDCENAPLFSFGYGLGYGDVHYGTPTIDNKVLTDNRDIKIEIALNNTSMYGSIETIQCYAGSSITEIVRPEVELKHWQQVEIPAGSTKKITFTISSDDLAYVHSDLNREADKGAFIVRIGSSATNYQELSLVYR</sequence>
<dbReference type="Pfam" id="PF00933">
    <property type="entry name" value="Glyco_hydro_3"/>
    <property type="match status" value="1"/>
</dbReference>
<evidence type="ECO:0000256" key="6">
    <source>
        <dbReference type="ARBA" id="ARBA00023295"/>
    </source>
</evidence>
<organism evidence="8 9">
    <name type="scientific">Lapidilactobacillus gannanensis</name>
    <dbReference type="NCBI Taxonomy" id="2486002"/>
    <lineage>
        <taxon>Bacteria</taxon>
        <taxon>Bacillati</taxon>
        <taxon>Bacillota</taxon>
        <taxon>Bacilli</taxon>
        <taxon>Lactobacillales</taxon>
        <taxon>Lactobacillaceae</taxon>
        <taxon>Lapidilactobacillus</taxon>
    </lineage>
</organism>
<dbReference type="EMBL" id="JBHTOH010000017">
    <property type="protein sequence ID" value="MFD1410561.1"/>
    <property type="molecule type" value="Genomic_DNA"/>
</dbReference>
<gene>
    <name evidence="8" type="ORF">ACFQ4R_02845</name>
</gene>
<evidence type="ECO:0000256" key="3">
    <source>
        <dbReference type="ARBA" id="ARBA00012744"/>
    </source>
</evidence>
<comment type="catalytic activity">
    <reaction evidence="1">
        <text>Hydrolysis of terminal, non-reducing beta-D-glucosyl residues with release of beta-D-glucose.</text>
        <dbReference type="EC" id="3.2.1.21"/>
    </reaction>
</comment>